<dbReference type="PROSITE" id="PS51229">
    <property type="entry name" value="DCUN1"/>
    <property type="match status" value="1"/>
</dbReference>
<gene>
    <name evidence="4" type="ORF">Bathy09g01810</name>
</gene>
<dbReference type="GO" id="GO:0032182">
    <property type="term" value="F:ubiquitin-like protein binding"/>
    <property type="evidence" value="ECO:0007669"/>
    <property type="project" value="TreeGrafter"/>
</dbReference>
<sequence length="269" mass="30768">MNKLNAGQKKGVQEFVAVTRTTNTNAIKYLKKFAWNLQAAVTDFLEHPPKSTASSSSGGGAFSESTLETFFQKYQSEETKKETATDKKEIDAEGIMRFFDDLGINPESDLVTLVLANKMNAQEMGKFTHEEFTSGMRQLQCDSMVKLKKKIPAMRQELVDSYAFKAVYEYAFRFSKEENQKALNLDTACAMWELLLKDKWSLLDKWCDFLNREHKKAISGDTWNQILDFSRAYNSSLFGYDAEGKDAAWPVLIDEFVEEQLEKLKEGMK</sequence>
<dbReference type="GO" id="GO:0000151">
    <property type="term" value="C:ubiquitin ligase complex"/>
    <property type="evidence" value="ECO:0007669"/>
    <property type="project" value="TreeGrafter"/>
</dbReference>
<dbReference type="Gene3D" id="1.10.238.200">
    <property type="entry name" value="Cullin, PONY binding domain"/>
    <property type="match status" value="1"/>
</dbReference>
<dbReference type="STRING" id="41875.K8FIE1"/>
<dbReference type="eggNOG" id="KOG3077">
    <property type="taxonomic scope" value="Eukaryota"/>
</dbReference>
<dbReference type="PANTHER" id="PTHR12281">
    <property type="entry name" value="RP42 RELATED"/>
    <property type="match status" value="1"/>
</dbReference>
<dbReference type="EMBL" id="FO082270">
    <property type="protein sequence ID" value="CCO66689.1"/>
    <property type="molecule type" value="Genomic_DNA"/>
</dbReference>
<dbReference type="SUPFAM" id="SSF46934">
    <property type="entry name" value="UBA-like"/>
    <property type="match status" value="1"/>
</dbReference>
<reference evidence="4 5" key="1">
    <citation type="submission" date="2011-10" db="EMBL/GenBank/DDBJ databases">
        <authorList>
            <person name="Genoscope - CEA"/>
        </authorList>
    </citation>
    <scope>NUCLEOTIDE SEQUENCE [LARGE SCALE GENOMIC DNA]</scope>
    <source>
        <strain evidence="4 5">RCC 1105</strain>
    </source>
</reference>
<dbReference type="InterPro" id="IPR042460">
    <property type="entry name" value="DCN1-like_PONY"/>
</dbReference>
<dbReference type="RefSeq" id="XP_007511129.1">
    <property type="nucleotide sequence ID" value="XM_007511067.1"/>
</dbReference>
<dbReference type="InterPro" id="IPR014764">
    <property type="entry name" value="DCN-prot"/>
</dbReference>
<dbReference type="Proteomes" id="UP000198341">
    <property type="component" value="Chromosome 9"/>
</dbReference>
<proteinExistence type="predicted"/>
<dbReference type="KEGG" id="bpg:Bathy09g01810"/>
<dbReference type="Gene3D" id="1.10.238.10">
    <property type="entry name" value="EF-hand"/>
    <property type="match status" value="1"/>
</dbReference>
<protein>
    <recommendedName>
        <fullName evidence="2">Defective in cullin neddylation protein</fullName>
    </recommendedName>
</protein>
<dbReference type="Pfam" id="PF03556">
    <property type="entry name" value="Cullin_binding"/>
    <property type="match status" value="1"/>
</dbReference>
<dbReference type="PANTHER" id="PTHR12281:SF31">
    <property type="entry name" value="DCN1-LIKE PROTEIN 3"/>
    <property type="match status" value="1"/>
</dbReference>
<feature type="domain" description="DCUN1" evidence="3">
    <location>
        <begin position="62"/>
        <end position="261"/>
    </location>
</feature>
<dbReference type="GeneID" id="19013688"/>
<evidence type="ECO:0000259" key="3">
    <source>
        <dbReference type="PROSITE" id="PS51229"/>
    </source>
</evidence>
<dbReference type="AlphaFoldDB" id="K8FIE1"/>
<evidence type="ECO:0000313" key="4">
    <source>
        <dbReference type="EMBL" id="CCO66689.1"/>
    </source>
</evidence>
<dbReference type="GO" id="GO:0005886">
    <property type="term" value="C:plasma membrane"/>
    <property type="evidence" value="ECO:0007669"/>
    <property type="project" value="UniProtKB-ARBA"/>
</dbReference>
<organism evidence="4 5">
    <name type="scientific">Bathycoccus prasinos</name>
    <dbReference type="NCBI Taxonomy" id="41875"/>
    <lineage>
        <taxon>Eukaryota</taxon>
        <taxon>Viridiplantae</taxon>
        <taxon>Chlorophyta</taxon>
        <taxon>Mamiellophyceae</taxon>
        <taxon>Mamiellales</taxon>
        <taxon>Bathycoccaceae</taxon>
        <taxon>Bathycoccus</taxon>
    </lineage>
</organism>
<dbReference type="GO" id="GO:0097602">
    <property type="term" value="F:cullin family protein binding"/>
    <property type="evidence" value="ECO:0007669"/>
    <property type="project" value="TreeGrafter"/>
</dbReference>
<accession>K8FIE1</accession>
<dbReference type="InterPro" id="IPR005176">
    <property type="entry name" value="PONY_dom"/>
</dbReference>
<name>K8FIE1_9CHLO</name>
<dbReference type="FunFam" id="1.10.238.200:FF:000003">
    <property type="entry name" value="DCN1-like protein 3"/>
    <property type="match status" value="1"/>
</dbReference>
<comment type="function">
    <text evidence="2">Neddylation of cullins play an essential role in the regulation of SCF-type complexes activity.</text>
</comment>
<evidence type="ECO:0000256" key="1">
    <source>
        <dbReference type="ARBA" id="ARBA00022786"/>
    </source>
</evidence>
<keyword evidence="5" id="KW-1185">Reference proteome</keyword>
<dbReference type="Pfam" id="PF14555">
    <property type="entry name" value="UBA_4"/>
    <property type="match status" value="1"/>
</dbReference>
<keyword evidence="1" id="KW-0833">Ubl conjugation pathway</keyword>
<evidence type="ECO:0000313" key="5">
    <source>
        <dbReference type="Proteomes" id="UP000198341"/>
    </source>
</evidence>
<dbReference type="GO" id="GO:0045116">
    <property type="term" value="P:protein neddylation"/>
    <property type="evidence" value="ECO:0007669"/>
    <property type="project" value="TreeGrafter"/>
</dbReference>
<dbReference type="InterPro" id="IPR009060">
    <property type="entry name" value="UBA-like_sf"/>
</dbReference>
<dbReference type="Gene3D" id="1.10.8.10">
    <property type="entry name" value="DNA helicase RuvA subunit, C-terminal domain"/>
    <property type="match status" value="1"/>
</dbReference>
<dbReference type="GO" id="GO:0031624">
    <property type="term" value="F:ubiquitin conjugating enzyme binding"/>
    <property type="evidence" value="ECO:0007669"/>
    <property type="project" value="TreeGrafter"/>
</dbReference>
<dbReference type="OrthoDB" id="286637at2759"/>
<evidence type="ECO:0000256" key="2">
    <source>
        <dbReference type="RuleBase" id="RU410713"/>
    </source>
</evidence>